<dbReference type="GO" id="GO:0015662">
    <property type="term" value="F:P-type ion transporter activity"/>
    <property type="evidence" value="ECO:0007669"/>
    <property type="project" value="UniProtKB-ARBA"/>
</dbReference>
<dbReference type="FunFam" id="3.40.50.1000:FF:000001">
    <property type="entry name" value="Phospholipid-transporting ATPase IC"/>
    <property type="match status" value="1"/>
</dbReference>
<reference evidence="14" key="1">
    <citation type="submission" date="2009-05" db="EMBL/GenBank/DDBJ databases">
        <title>The genome sequence of Ajellomyces capsulatus strain H143.</title>
        <authorList>
            <person name="Champion M."/>
            <person name="Cuomo C.A."/>
            <person name="Ma L.-J."/>
            <person name="Henn M.R."/>
            <person name="Sil A."/>
            <person name="Goldman B."/>
            <person name="Young S.K."/>
            <person name="Kodira C.D."/>
            <person name="Zeng Q."/>
            <person name="Koehrsen M."/>
            <person name="Alvarado L."/>
            <person name="Berlin A.M."/>
            <person name="Borenstein D."/>
            <person name="Chen Z."/>
            <person name="Engels R."/>
            <person name="Freedman E."/>
            <person name="Gellesch M."/>
            <person name="Goldberg J."/>
            <person name="Griggs A."/>
            <person name="Gujja S."/>
            <person name="Heiman D.I."/>
            <person name="Hepburn T.A."/>
            <person name="Howarth C."/>
            <person name="Jen D."/>
            <person name="Larson L."/>
            <person name="Lewis B."/>
            <person name="Mehta T."/>
            <person name="Park D."/>
            <person name="Pearson M."/>
            <person name="Roberts A."/>
            <person name="Saif S."/>
            <person name="Shea T.D."/>
            <person name="Shenoy N."/>
            <person name="Sisk P."/>
            <person name="Stolte C."/>
            <person name="Sykes S."/>
            <person name="Walk T."/>
            <person name="White J."/>
            <person name="Yandava C."/>
            <person name="Klein B."/>
            <person name="McEwen J.G."/>
            <person name="Puccia R."/>
            <person name="Goldman G.H."/>
            <person name="Felipe M.S."/>
            <person name="Nino-Vega G."/>
            <person name="San-Blas G."/>
            <person name="Taylor J.W."/>
            <person name="Mendoza L."/>
            <person name="Galagan J.E."/>
            <person name="Nusbaum C."/>
            <person name="Birren B.W."/>
        </authorList>
    </citation>
    <scope>NUCLEOTIDE SEQUENCE [LARGE SCALE GENOMIC DNA]</scope>
    <source>
        <strain evidence="14">H143</strain>
    </source>
</reference>
<keyword evidence="9 11" id="KW-0472">Membrane</keyword>
<evidence type="ECO:0000259" key="12">
    <source>
        <dbReference type="SMART" id="SM00831"/>
    </source>
</evidence>
<feature type="compositionally biased region" description="Basic and acidic residues" evidence="10">
    <location>
        <begin position="637"/>
        <end position="659"/>
    </location>
</feature>
<keyword evidence="6" id="KW-0067">ATP-binding</keyword>
<dbReference type="VEuPathDB" id="FungiDB:HCDG_00954"/>
<feature type="compositionally biased region" description="Basic and acidic residues" evidence="10">
    <location>
        <begin position="611"/>
        <end position="626"/>
    </location>
</feature>
<dbReference type="PRINTS" id="PR00119">
    <property type="entry name" value="CATATPASE"/>
</dbReference>
<dbReference type="Gene3D" id="3.40.1110.10">
    <property type="entry name" value="Calcium-transporting ATPase, cytoplasmic domain N"/>
    <property type="match status" value="2"/>
</dbReference>
<feature type="compositionally biased region" description="Polar residues" evidence="10">
    <location>
        <begin position="1"/>
        <end position="11"/>
    </location>
</feature>
<dbReference type="GO" id="GO:0016887">
    <property type="term" value="F:ATP hydrolysis activity"/>
    <property type="evidence" value="ECO:0007669"/>
    <property type="project" value="InterPro"/>
</dbReference>
<dbReference type="Pfam" id="PF00690">
    <property type="entry name" value="Cation_ATPase_N"/>
    <property type="match status" value="1"/>
</dbReference>
<dbReference type="NCBIfam" id="TIGR01494">
    <property type="entry name" value="ATPase_P-type"/>
    <property type="match status" value="1"/>
</dbReference>
<keyword evidence="3 11" id="KW-0812">Transmembrane</keyword>
<dbReference type="PROSITE" id="PS00154">
    <property type="entry name" value="ATPASE_E1_E2"/>
    <property type="match status" value="1"/>
</dbReference>
<dbReference type="Proteomes" id="UP000002624">
    <property type="component" value="Unassembled WGS sequence"/>
</dbReference>
<evidence type="ECO:0000256" key="4">
    <source>
        <dbReference type="ARBA" id="ARBA00022723"/>
    </source>
</evidence>
<dbReference type="GO" id="GO:0005524">
    <property type="term" value="F:ATP binding"/>
    <property type="evidence" value="ECO:0007669"/>
    <property type="project" value="UniProtKB-KW"/>
</dbReference>
<organism evidence="13 14">
    <name type="scientific">Ajellomyces capsulatus (strain H143)</name>
    <name type="common">Darling's disease fungus</name>
    <name type="synonym">Histoplasma capsulatum</name>
    <dbReference type="NCBI Taxonomy" id="544712"/>
    <lineage>
        <taxon>Eukaryota</taxon>
        <taxon>Fungi</taxon>
        <taxon>Dikarya</taxon>
        <taxon>Ascomycota</taxon>
        <taxon>Pezizomycotina</taxon>
        <taxon>Eurotiomycetes</taxon>
        <taxon>Eurotiomycetidae</taxon>
        <taxon>Onygenales</taxon>
        <taxon>Ajellomycetaceae</taxon>
        <taxon>Histoplasma</taxon>
    </lineage>
</organism>
<keyword evidence="7" id="KW-1278">Translocase</keyword>
<dbReference type="FunFam" id="1.20.1110.10:FF:000020">
    <property type="entry name" value="Sodium ion P-type ATPase"/>
    <property type="match status" value="1"/>
</dbReference>
<feature type="transmembrane region" description="Helical" evidence="11">
    <location>
        <begin position="256"/>
        <end position="274"/>
    </location>
</feature>
<dbReference type="eggNOG" id="KOG0202">
    <property type="taxonomic scope" value="Eukaryota"/>
</dbReference>
<accession>C6H2M2</accession>
<evidence type="ECO:0000256" key="11">
    <source>
        <dbReference type="SAM" id="Phobius"/>
    </source>
</evidence>
<evidence type="ECO:0000313" key="14">
    <source>
        <dbReference type="Proteomes" id="UP000002624"/>
    </source>
</evidence>
<protein>
    <submittedName>
        <fullName evidence="13">Calcium-transporting ATPase</fullName>
    </submittedName>
</protein>
<feature type="compositionally biased region" description="Polar residues" evidence="10">
    <location>
        <begin position="593"/>
        <end position="603"/>
    </location>
</feature>
<dbReference type="Gene3D" id="2.70.150.10">
    <property type="entry name" value="Calcium-transporting ATPase, cytoplasmic transduction domain A"/>
    <property type="match status" value="1"/>
</dbReference>
<dbReference type="InterPro" id="IPR004014">
    <property type="entry name" value="ATPase_P-typ_cation-transptr_N"/>
</dbReference>
<evidence type="ECO:0000256" key="10">
    <source>
        <dbReference type="SAM" id="MobiDB-lite"/>
    </source>
</evidence>
<dbReference type="GO" id="GO:0046872">
    <property type="term" value="F:metal ion binding"/>
    <property type="evidence" value="ECO:0007669"/>
    <property type="project" value="UniProtKB-KW"/>
</dbReference>
<keyword evidence="4" id="KW-0479">Metal-binding</keyword>
<gene>
    <name evidence="13" type="ORF">HCDG_00954</name>
</gene>
<sequence>MMDNSIPTNAPNNPPQADSVPAKTWHKPGPRMSRRRIGGPDAKVASVAATMDQSIPRHSAPLSEFAVIDQLLANSADPPSPRAQTSHWQDGCVSTGPSEAKNLTLFLGVEGMGRGGAVFGFNILLSDRQSQPIMYKAIDVPTLWPDLAVVCLQRIVSSHRPTYPNRPTVHRRFDYSSSGSHYAGLCVMGDDKDNGKQGYEKHPFLLSVDEVGQILKTNTETGLPDVDVVKRQEEYGPNRLHGDGGPRWYALLGKQISNAMILVLVLAMALSYGVSDYIEGGVITAVIVLNVVIGFYQEFKAEKKMDALRSLSSPSANVIRNGHEITVPSGEVVPGDIVQIKMGDTVPADIRLIEAMNLECDEKILTGEAVPVAKDVDFSAIGTELETGVGDRLNMAYSSSTVTKGRGRGIIVFTGMNTEIGKIAQSMQGKQRKAGRSMSRKKYGNFQPFKGGALRVWDRIGKFLGLTEGTPLQIKLSKLAYVLFGCALLLAIIVFGVNRFNVTNEVAIYAISTGIAIIPESLIAVLTITMVVGMTQMRRRKVVVRQLSALEALGGVTNICSDKTGTLTQGQMVTRKAWIPGAGVYSLHKSDDANNPTRGTITLEQPPASKQEAEQERERKRAEQDVLRSTVGLKFDIPAEKEQRDQRRIEERNETPPEKDDPEENVLPEMIPELEAFVTSAALCNLATVRHDPESDTWQTIGDPTEIALQVFSLRFGLGKKTLETQHGWKQLAEYPFDSSVKRMSVIYRHADGPETVVFSKGAVERIIDLCITVGVGDHQEAMTPKIKQGILEQMNFLAEQGLRVLAIAQKPGPTEFDPHSQQIPREEIEKDLTLLGLAGLYDPPRLETKDAVKESY</sequence>
<dbReference type="Gene3D" id="1.20.1110.10">
    <property type="entry name" value="Calcium-transporting ATPase, transmembrane domain"/>
    <property type="match status" value="2"/>
</dbReference>
<dbReference type="GO" id="GO:0019829">
    <property type="term" value="F:ATPase-coupled monoatomic cation transmembrane transporter activity"/>
    <property type="evidence" value="ECO:0007669"/>
    <property type="project" value="UniProtKB-ARBA"/>
</dbReference>
<dbReference type="EMBL" id="GG692419">
    <property type="protein sequence ID" value="EER45375.1"/>
    <property type="molecule type" value="Genomic_DNA"/>
</dbReference>
<feature type="domain" description="Cation-transporting P-type ATPase N-terminal" evidence="12">
    <location>
        <begin position="202"/>
        <end position="276"/>
    </location>
</feature>
<comment type="subcellular location">
    <subcellularLocation>
        <location evidence="1">Cell membrane</location>
        <topology evidence="1">Multi-pass membrane protein</topology>
    </subcellularLocation>
</comment>
<dbReference type="SUPFAM" id="SSF81653">
    <property type="entry name" value="Calcium ATPase, transduction domain A"/>
    <property type="match status" value="1"/>
</dbReference>
<dbReference type="InterPro" id="IPR001757">
    <property type="entry name" value="P_typ_ATPase"/>
</dbReference>
<dbReference type="Gene3D" id="3.40.50.1000">
    <property type="entry name" value="HAD superfamily/HAD-like"/>
    <property type="match status" value="1"/>
</dbReference>
<keyword evidence="2" id="KW-1003">Cell membrane</keyword>
<feature type="region of interest" description="Disordered" evidence="10">
    <location>
        <begin position="589"/>
        <end position="665"/>
    </location>
</feature>
<name>C6H2M2_AJECH</name>
<evidence type="ECO:0000256" key="7">
    <source>
        <dbReference type="ARBA" id="ARBA00022967"/>
    </source>
</evidence>
<evidence type="ECO:0000256" key="5">
    <source>
        <dbReference type="ARBA" id="ARBA00022741"/>
    </source>
</evidence>
<keyword evidence="8 11" id="KW-1133">Transmembrane helix</keyword>
<dbReference type="AlphaFoldDB" id="C6H2M2"/>
<evidence type="ECO:0000256" key="1">
    <source>
        <dbReference type="ARBA" id="ARBA00004651"/>
    </source>
</evidence>
<dbReference type="InterPro" id="IPR023299">
    <property type="entry name" value="ATPase_P-typ_cyto_dom_N"/>
</dbReference>
<keyword evidence="5" id="KW-0547">Nucleotide-binding</keyword>
<dbReference type="SUPFAM" id="SSF81665">
    <property type="entry name" value="Calcium ATPase, transmembrane domain M"/>
    <property type="match status" value="1"/>
</dbReference>
<feature type="transmembrane region" description="Helical" evidence="11">
    <location>
        <begin position="280"/>
        <end position="299"/>
    </location>
</feature>
<feature type="region of interest" description="Disordered" evidence="10">
    <location>
        <begin position="1"/>
        <end position="40"/>
    </location>
</feature>
<dbReference type="SMART" id="SM00831">
    <property type="entry name" value="Cation_ATPase_N"/>
    <property type="match status" value="1"/>
</dbReference>
<dbReference type="FunFam" id="2.70.150.10:FF:000016">
    <property type="entry name" value="Calcium-transporting P-type ATPase putative"/>
    <property type="match status" value="1"/>
</dbReference>
<dbReference type="InterPro" id="IPR018303">
    <property type="entry name" value="ATPase_P-typ_P_site"/>
</dbReference>
<dbReference type="Pfam" id="PF00122">
    <property type="entry name" value="E1-E2_ATPase"/>
    <property type="match status" value="1"/>
</dbReference>
<dbReference type="GO" id="GO:0005886">
    <property type="term" value="C:plasma membrane"/>
    <property type="evidence" value="ECO:0007669"/>
    <property type="project" value="UniProtKB-SubCell"/>
</dbReference>
<feature type="compositionally biased region" description="Basic residues" evidence="10">
    <location>
        <begin position="24"/>
        <end position="37"/>
    </location>
</feature>
<evidence type="ECO:0000256" key="9">
    <source>
        <dbReference type="ARBA" id="ARBA00023136"/>
    </source>
</evidence>
<dbReference type="Pfam" id="PF13246">
    <property type="entry name" value="Cation_ATPase"/>
    <property type="match status" value="1"/>
</dbReference>
<dbReference type="SUPFAM" id="SSF81660">
    <property type="entry name" value="Metal cation-transporting ATPase, ATP-binding domain N"/>
    <property type="match status" value="1"/>
</dbReference>
<dbReference type="InterPro" id="IPR008250">
    <property type="entry name" value="ATPase_P-typ_transduc_dom_A_sf"/>
</dbReference>
<dbReference type="GO" id="GO:0098662">
    <property type="term" value="P:inorganic cation transmembrane transport"/>
    <property type="evidence" value="ECO:0007669"/>
    <property type="project" value="UniProtKB-ARBA"/>
</dbReference>
<evidence type="ECO:0000256" key="8">
    <source>
        <dbReference type="ARBA" id="ARBA00022989"/>
    </source>
</evidence>
<feature type="transmembrane region" description="Helical" evidence="11">
    <location>
        <begin position="506"/>
        <end position="532"/>
    </location>
</feature>
<dbReference type="InterPro" id="IPR059000">
    <property type="entry name" value="ATPase_P-type_domA"/>
</dbReference>
<dbReference type="InterPro" id="IPR023298">
    <property type="entry name" value="ATPase_P-typ_TM_dom_sf"/>
</dbReference>
<dbReference type="HOGENOM" id="CLU_002360_3_0_1"/>
<evidence type="ECO:0000256" key="3">
    <source>
        <dbReference type="ARBA" id="ARBA00022692"/>
    </source>
</evidence>
<dbReference type="OrthoDB" id="3352408at2759"/>
<proteinExistence type="predicted"/>
<dbReference type="GO" id="GO:0046873">
    <property type="term" value="F:metal ion transmembrane transporter activity"/>
    <property type="evidence" value="ECO:0007669"/>
    <property type="project" value="UniProtKB-ARBA"/>
</dbReference>
<dbReference type="PANTHER" id="PTHR42861">
    <property type="entry name" value="CALCIUM-TRANSPORTING ATPASE"/>
    <property type="match status" value="1"/>
</dbReference>
<evidence type="ECO:0000256" key="2">
    <source>
        <dbReference type="ARBA" id="ARBA00022475"/>
    </source>
</evidence>
<evidence type="ECO:0000313" key="13">
    <source>
        <dbReference type="EMBL" id="EER45375.1"/>
    </source>
</evidence>
<evidence type="ECO:0000256" key="6">
    <source>
        <dbReference type="ARBA" id="ARBA00022840"/>
    </source>
</evidence>
<dbReference type="InterPro" id="IPR023214">
    <property type="entry name" value="HAD_sf"/>
</dbReference>
<dbReference type="STRING" id="544712.C6H2M2"/>
<feature type="transmembrane region" description="Helical" evidence="11">
    <location>
        <begin position="479"/>
        <end position="500"/>
    </location>
</feature>